<comment type="similarity">
    <text evidence="2">Belongs to the protein-tyrosine phosphatase family. Non-receptor class myotubularin subfamily.</text>
</comment>
<evidence type="ECO:0000256" key="10">
    <source>
        <dbReference type="ARBA" id="ARBA00032571"/>
    </source>
</evidence>
<dbReference type="OrthoDB" id="271628at2759"/>
<keyword evidence="8" id="KW-0443">Lipid metabolism</keyword>
<feature type="domain" description="Myotubularin phosphatase" evidence="16">
    <location>
        <begin position="102"/>
        <end position="546"/>
    </location>
</feature>
<evidence type="ECO:0000256" key="11">
    <source>
        <dbReference type="PIRSR" id="PIRSR630564-1"/>
    </source>
</evidence>
<evidence type="ECO:0000256" key="1">
    <source>
        <dbReference type="ARBA" id="ARBA00004370"/>
    </source>
</evidence>
<evidence type="ECO:0000256" key="8">
    <source>
        <dbReference type="ARBA" id="ARBA00023098"/>
    </source>
</evidence>
<evidence type="ECO:0000256" key="5">
    <source>
        <dbReference type="ARBA" id="ARBA00022771"/>
    </source>
</evidence>
<evidence type="ECO:0000313" key="18">
    <source>
        <dbReference type="Proteomes" id="UP000054047"/>
    </source>
</evidence>
<dbReference type="InterPro" id="IPR000306">
    <property type="entry name" value="Znf_FYVE"/>
</dbReference>
<keyword evidence="4" id="KW-0479">Metal-binding</keyword>
<dbReference type="InterPro" id="IPR011993">
    <property type="entry name" value="PH-like_dom_sf"/>
</dbReference>
<keyword evidence="6" id="KW-0378">Hydrolase</keyword>
<dbReference type="Pfam" id="PF06602">
    <property type="entry name" value="Myotub-related"/>
    <property type="match status" value="1"/>
</dbReference>
<dbReference type="InterPro" id="IPR013083">
    <property type="entry name" value="Znf_RING/FYVE/PHD"/>
</dbReference>
<keyword evidence="9" id="KW-0472">Membrane</keyword>
<evidence type="ECO:0000259" key="15">
    <source>
        <dbReference type="PROSITE" id="PS50178"/>
    </source>
</evidence>
<evidence type="ECO:0000256" key="13">
    <source>
        <dbReference type="PROSITE-ProRule" id="PRU00091"/>
    </source>
</evidence>
<evidence type="ECO:0000256" key="6">
    <source>
        <dbReference type="ARBA" id="ARBA00022801"/>
    </source>
</evidence>
<dbReference type="EC" id="3.1.3.95" evidence="3"/>
<name>A0A0C2GZT6_9BILA</name>
<dbReference type="GO" id="GO:0052629">
    <property type="term" value="F:phosphatidylinositol-3,5-bisphosphate 3-phosphatase activity"/>
    <property type="evidence" value="ECO:0007669"/>
    <property type="project" value="UniProtKB-EC"/>
</dbReference>
<dbReference type="InterPro" id="IPR048994">
    <property type="entry name" value="PH-GRAM_MTMR6-9"/>
</dbReference>
<proteinExistence type="inferred from homology"/>
<evidence type="ECO:0000256" key="12">
    <source>
        <dbReference type="PIRSR" id="PIRSR630564-2"/>
    </source>
</evidence>
<comment type="subcellular location">
    <subcellularLocation>
        <location evidence="1">Membrane</location>
    </subcellularLocation>
</comment>
<dbReference type="EMBL" id="KN729172">
    <property type="protein sequence ID" value="KIH62641.1"/>
    <property type="molecule type" value="Genomic_DNA"/>
</dbReference>
<accession>A0A0C2GZT6</accession>
<keyword evidence="18" id="KW-1185">Reference proteome</keyword>
<evidence type="ECO:0000259" key="16">
    <source>
        <dbReference type="PROSITE" id="PS51339"/>
    </source>
</evidence>
<dbReference type="Proteomes" id="UP000054047">
    <property type="component" value="Unassembled WGS sequence"/>
</dbReference>
<dbReference type="InterPro" id="IPR011011">
    <property type="entry name" value="Znf_FYVE_PHD"/>
</dbReference>
<dbReference type="PANTHER" id="PTHR10807:SF8">
    <property type="entry name" value="PHOSPHATIDYLINOSITOL-3-PHOSPHATE PHOSPHATASE"/>
    <property type="match status" value="1"/>
</dbReference>
<organism evidence="17 18">
    <name type="scientific">Ancylostoma duodenale</name>
    <dbReference type="NCBI Taxonomy" id="51022"/>
    <lineage>
        <taxon>Eukaryota</taxon>
        <taxon>Metazoa</taxon>
        <taxon>Ecdysozoa</taxon>
        <taxon>Nematoda</taxon>
        <taxon>Chromadorea</taxon>
        <taxon>Rhabditida</taxon>
        <taxon>Rhabditina</taxon>
        <taxon>Rhabditomorpha</taxon>
        <taxon>Strongyloidea</taxon>
        <taxon>Ancylostomatidae</taxon>
        <taxon>Ancylostomatinae</taxon>
        <taxon>Ancylostoma</taxon>
    </lineage>
</organism>
<dbReference type="SMART" id="SM00064">
    <property type="entry name" value="FYVE"/>
    <property type="match status" value="1"/>
</dbReference>
<dbReference type="Gene3D" id="3.30.40.10">
    <property type="entry name" value="Zinc/RING finger domain, C3HC4 (zinc finger)"/>
    <property type="match status" value="1"/>
</dbReference>
<dbReference type="GO" id="GO:0004438">
    <property type="term" value="F:phosphatidylinositol-3-phosphate phosphatase activity"/>
    <property type="evidence" value="ECO:0007669"/>
    <property type="project" value="TreeGrafter"/>
</dbReference>
<dbReference type="Gene3D" id="2.30.29.30">
    <property type="entry name" value="Pleckstrin-homology domain (PH domain)/Phosphotyrosine-binding domain (PTB)"/>
    <property type="match status" value="1"/>
</dbReference>
<feature type="binding site" evidence="12">
    <location>
        <begin position="250"/>
        <end position="251"/>
    </location>
    <ligand>
        <name>substrate</name>
    </ligand>
</feature>
<protein>
    <recommendedName>
        <fullName evidence="3">phosphatidylinositol-3,5-bisphosphate 3-phosphatase</fullName>
        <ecNumber evidence="3">3.1.3.95</ecNumber>
    </recommendedName>
    <alternativeName>
        <fullName evidence="10">Phosphatidylinositol-3,5-bisphosphate 3-phosphatase</fullName>
    </alternativeName>
</protein>
<dbReference type="Pfam" id="PF01363">
    <property type="entry name" value="FYVE"/>
    <property type="match status" value="1"/>
</dbReference>
<keyword evidence="5 13" id="KW-0863">Zinc-finger</keyword>
<dbReference type="InterPro" id="IPR010569">
    <property type="entry name" value="Myotubularin-like_Pase_dom"/>
</dbReference>
<dbReference type="InterPro" id="IPR017455">
    <property type="entry name" value="Znf_FYVE-rel"/>
</dbReference>
<dbReference type="GO" id="GO:0008270">
    <property type="term" value="F:zinc ion binding"/>
    <property type="evidence" value="ECO:0007669"/>
    <property type="project" value="UniProtKB-KW"/>
</dbReference>
<dbReference type="SUPFAM" id="SSF57903">
    <property type="entry name" value="FYVE/PHD zinc finger"/>
    <property type="match status" value="1"/>
</dbReference>
<feature type="domain" description="FYVE-type" evidence="15">
    <location>
        <begin position="665"/>
        <end position="710"/>
    </location>
</feature>
<dbReference type="InterPro" id="IPR029021">
    <property type="entry name" value="Prot-tyrosine_phosphatase-like"/>
</dbReference>
<evidence type="ECO:0000256" key="2">
    <source>
        <dbReference type="ARBA" id="ARBA00007471"/>
    </source>
</evidence>
<dbReference type="PANTHER" id="PTHR10807">
    <property type="entry name" value="MYOTUBULARIN-RELATED"/>
    <property type="match status" value="1"/>
</dbReference>
<dbReference type="SMART" id="SM00404">
    <property type="entry name" value="PTPc_motif"/>
    <property type="match status" value="1"/>
</dbReference>
<dbReference type="InterPro" id="IPR016130">
    <property type="entry name" value="Tyr_Pase_AS"/>
</dbReference>
<evidence type="ECO:0000256" key="9">
    <source>
        <dbReference type="ARBA" id="ARBA00023136"/>
    </source>
</evidence>
<feature type="active site" description="Phosphocysteine intermediate" evidence="11">
    <location>
        <position position="311"/>
    </location>
</feature>
<feature type="binding site" evidence="12">
    <location>
        <begin position="311"/>
        <end position="317"/>
    </location>
    <ligand>
        <name>substrate</name>
    </ligand>
</feature>
<evidence type="ECO:0000256" key="4">
    <source>
        <dbReference type="ARBA" id="ARBA00022723"/>
    </source>
</evidence>
<dbReference type="GO" id="GO:0005737">
    <property type="term" value="C:cytoplasm"/>
    <property type="evidence" value="ECO:0007669"/>
    <property type="project" value="TreeGrafter"/>
</dbReference>
<dbReference type="SUPFAM" id="SSF52799">
    <property type="entry name" value="(Phosphotyrosine protein) phosphatases II"/>
    <property type="match status" value="2"/>
</dbReference>
<evidence type="ECO:0000256" key="14">
    <source>
        <dbReference type="SAM" id="MobiDB-lite"/>
    </source>
</evidence>
<dbReference type="PROSITE" id="PS51339">
    <property type="entry name" value="PPASE_MYOTUBULARIN"/>
    <property type="match status" value="1"/>
</dbReference>
<sequence length="759" mass="86618">MALAPELRKRGVVACLEESFILSDVHCQIANGLIGSVERGSLSAAGCPLIIRCKHFQVVNLLIARDKICQDLYETLLRCSKTVNVCELVAFENRDVAEDARGWARLDWAVEFTRQGVDSEWAENDLNESYRSCDTYPERLWLPVTANKTTLMGSCRFRSRGRLPVLTYFHKPNGAAICRCAQPLTGFSARCVEDEKLMELIGKANKNCDTLFLVDTRPMVNAMVNKVQGKGFEDERNYSNTRFHFFDIENIHVMRSSQQKLIEACYKCRSMSEYLRTLESSGWLKHLRAIVECSTFLAESISRGISCVVHCSDGWDRTSQTVSLAQLLLDPFFRTIHGFQVLVEKDWLGFGHKFDDRCAHIGALNDEAAKEVSPIFSQFLDCVHQIMQQRPRAFQFNDRYLIDIHEHVYSCQFGTFIGNCEKDRKVSPIFSQFLDCVHQIMQQRPRAFQFNDRYLIDIHEHVYSCQFGTFIGNCEKDRKNNVEDNLVKQEKRFRDLHIEKRTKSLWTYLDHRQDDYLNPFYEPTTFGVLSGIETRAAAFKVWHALYNRFDDGLLPRETATDMVMTAMEHVGVLESHIAALRIRIAELKCQLGKGGACCGNSMADSGHSSGTGHSDERLATTDQRPSSRESGIYDQSMSYSEEALTRLPVRWQSLRDASHCTSKSCRAEFASAVDRRIHCHRCGKVFCRRCVRVTADERERICEGCRAILNVKVPELQVSLILAQSQCQVVVGHEEITNHGKLVSHRASVTSESTYTEEN</sequence>
<dbReference type="Pfam" id="PF21098">
    <property type="entry name" value="PH-GRAM_MTMR6-like"/>
    <property type="match status" value="1"/>
</dbReference>
<gene>
    <name evidence="17" type="ORF">ANCDUO_07076</name>
</gene>
<dbReference type="GO" id="GO:0016020">
    <property type="term" value="C:membrane"/>
    <property type="evidence" value="ECO:0007669"/>
    <property type="project" value="UniProtKB-SubCell"/>
</dbReference>
<feature type="region of interest" description="Disordered" evidence="14">
    <location>
        <begin position="606"/>
        <end position="633"/>
    </location>
</feature>
<dbReference type="InterPro" id="IPR030564">
    <property type="entry name" value="Myotubularin"/>
</dbReference>
<dbReference type="PROSITE" id="PS00383">
    <property type="entry name" value="TYR_PHOSPHATASE_1"/>
    <property type="match status" value="1"/>
</dbReference>
<reference evidence="17 18" key="1">
    <citation type="submission" date="2013-12" db="EMBL/GenBank/DDBJ databases">
        <title>Draft genome of the parsitic nematode Ancylostoma duodenale.</title>
        <authorList>
            <person name="Mitreva M."/>
        </authorList>
    </citation>
    <scope>NUCLEOTIDE SEQUENCE [LARGE SCALE GENOMIC DNA]</scope>
    <source>
        <strain evidence="17 18">Zhejiang</strain>
    </source>
</reference>
<evidence type="ECO:0000256" key="3">
    <source>
        <dbReference type="ARBA" id="ARBA00012903"/>
    </source>
</evidence>
<dbReference type="InterPro" id="IPR003595">
    <property type="entry name" value="Tyr_Pase_cat"/>
</dbReference>
<evidence type="ECO:0000313" key="17">
    <source>
        <dbReference type="EMBL" id="KIH62641.1"/>
    </source>
</evidence>
<keyword evidence="7" id="KW-0862">Zinc</keyword>
<dbReference type="AlphaFoldDB" id="A0A0C2GZT6"/>
<evidence type="ECO:0000256" key="7">
    <source>
        <dbReference type="ARBA" id="ARBA00022833"/>
    </source>
</evidence>
<dbReference type="PROSITE" id="PS50178">
    <property type="entry name" value="ZF_FYVE"/>
    <property type="match status" value="1"/>
</dbReference>
<dbReference type="GO" id="GO:0046856">
    <property type="term" value="P:phosphatidylinositol dephosphorylation"/>
    <property type="evidence" value="ECO:0007669"/>
    <property type="project" value="TreeGrafter"/>
</dbReference>